<feature type="region of interest" description="Disordered" evidence="9">
    <location>
        <begin position="1259"/>
        <end position="1287"/>
    </location>
</feature>
<dbReference type="InterPro" id="IPR050951">
    <property type="entry name" value="Retrovirus_Pol_polyprotein"/>
</dbReference>
<evidence type="ECO:0000259" key="10">
    <source>
        <dbReference type="PROSITE" id="PS50158"/>
    </source>
</evidence>
<dbReference type="InterPro" id="IPR041373">
    <property type="entry name" value="RT_RNaseH"/>
</dbReference>
<keyword evidence="8" id="KW-0863">Zinc-finger</keyword>
<evidence type="ECO:0000256" key="6">
    <source>
        <dbReference type="ARBA" id="ARBA00022801"/>
    </source>
</evidence>
<dbReference type="Proteomes" id="UP000069940">
    <property type="component" value="Unassembled WGS sequence"/>
</dbReference>
<feature type="domain" description="CCHC-type" evidence="10">
    <location>
        <begin position="200"/>
        <end position="212"/>
    </location>
</feature>
<dbReference type="Gene3D" id="3.10.10.10">
    <property type="entry name" value="HIV Type 1 Reverse Transcriptase, subunit A, domain 1"/>
    <property type="match status" value="1"/>
</dbReference>
<dbReference type="PANTHER" id="PTHR37984:SF11">
    <property type="entry name" value="INTEGRASE CATALYTIC DOMAIN-CONTAINING PROTEIN"/>
    <property type="match status" value="1"/>
</dbReference>
<dbReference type="InterPro" id="IPR000477">
    <property type="entry name" value="RT_dom"/>
</dbReference>
<evidence type="ECO:0000259" key="11">
    <source>
        <dbReference type="PROSITE" id="PS50878"/>
    </source>
</evidence>
<dbReference type="SUPFAM" id="SSF53098">
    <property type="entry name" value="Ribonuclease H-like"/>
    <property type="match status" value="1"/>
</dbReference>
<dbReference type="Gene3D" id="1.10.340.70">
    <property type="match status" value="1"/>
</dbReference>
<keyword evidence="7" id="KW-0695">RNA-directed DNA polymerase</keyword>
<dbReference type="Pfam" id="PF00665">
    <property type="entry name" value="rve"/>
    <property type="match status" value="1"/>
</dbReference>
<accession>A0ABM1Z8B7</accession>
<evidence type="ECO:0000256" key="9">
    <source>
        <dbReference type="SAM" id="MobiDB-lite"/>
    </source>
</evidence>
<dbReference type="Pfam" id="PF17917">
    <property type="entry name" value="RT_RNaseH"/>
    <property type="match status" value="1"/>
</dbReference>
<evidence type="ECO:0000256" key="5">
    <source>
        <dbReference type="ARBA" id="ARBA00022759"/>
    </source>
</evidence>
<keyword evidence="5" id="KW-0255">Endonuclease</keyword>
<name>A0ABM1Z8B7_AEDAL</name>
<dbReference type="Pfam" id="PF17921">
    <property type="entry name" value="Integrase_H2C2"/>
    <property type="match status" value="1"/>
</dbReference>
<evidence type="ECO:0000256" key="7">
    <source>
        <dbReference type="ARBA" id="ARBA00022918"/>
    </source>
</evidence>
<dbReference type="Gene3D" id="4.10.60.10">
    <property type="entry name" value="Zinc finger, CCHC-type"/>
    <property type="match status" value="1"/>
</dbReference>
<dbReference type="InterPro" id="IPR041588">
    <property type="entry name" value="Integrase_H2C2"/>
</dbReference>
<protein>
    <recommendedName>
        <fullName evidence="1">RNA-directed DNA polymerase</fullName>
        <ecNumber evidence="1">2.7.7.49</ecNumber>
    </recommendedName>
</protein>
<evidence type="ECO:0000256" key="3">
    <source>
        <dbReference type="ARBA" id="ARBA00022695"/>
    </source>
</evidence>
<feature type="compositionally biased region" description="Acidic residues" evidence="9">
    <location>
        <begin position="266"/>
        <end position="278"/>
    </location>
</feature>
<dbReference type="RefSeq" id="XP_062709152.1">
    <property type="nucleotide sequence ID" value="XM_062853168.1"/>
</dbReference>
<evidence type="ECO:0000256" key="4">
    <source>
        <dbReference type="ARBA" id="ARBA00022722"/>
    </source>
</evidence>
<proteinExistence type="predicted"/>
<dbReference type="SUPFAM" id="SSF50630">
    <property type="entry name" value="Acid proteases"/>
    <property type="match status" value="1"/>
</dbReference>
<dbReference type="Gene3D" id="3.30.70.270">
    <property type="match status" value="2"/>
</dbReference>
<dbReference type="InterPro" id="IPR001878">
    <property type="entry name" value="Znf_CCHC"/>
</dbReference>
<dbReference type="Pfam" id="PF00078">
    <property type="entry name" value="RVT_1"/>
    <property type="match status" value="1"/>
</dbReference>
<dbReference type="PANTHER" id="PTHR37984">
    <property type="entry name" value="PROTEIN CBG26694"/>
    <property type="match status" value="1"/>
</dbReference>
<keyword evidence="4" id="KW-0540">Nuclease</keyword>
<evidence type="ECO:0000259" key="12">
    <source>
        <dbReference type="PROSITE" id="PS50994"/>
    </source>
</evidence>
<reference evidence="14" key="1">
    <citation type="journal article" date="2015" name="Proc. Natl. Acad. Sci. U.S.A.">
        <title>Genome sequence of the Asian Tiger mosquito, Aedes albopictus, reveals insights into its biology, genetics, and evolution.</title>
        <authorList>
            <person name="Chen X.G."/>
            <person name="Jiang X."/>
            <person name="Gu J."/>
            <person name="Xu M."/>
            <person name="Wu Y."/>
            <person name="Deng Y."/>
            <person name="Zhang C."/>
            <person name="Bonizzoni M."/>
            <person name="Dermauw W."/>
            <person name="Vontas J."/>
            <person name="Armbruster P."/>
            <person name="Huang X."/>
            <person name="Yang Y."/>
            <person name="Zhang H."/>
            <person name="He W."/>
            <person name="Peng H."/>
            <person name="Liu Y."/>
            <person name="Wu K."/>
            <person name="Chen J."/>
            <person name="Lirakis M."/>
            <person name="Topalis P."/>
            <person name="Van Leeuwen T."/>
            <person name="Hall A.B."/>
            <person name="Jiang X."/>
            <person name="Thorpe C."/>
            <person name="Mueller R.L."/>
            <person name="Sun C."/>
            <person name="Waterhouse R.M."/>
            <person name="Yan G."/>
            <person name="Tu Z.J."/>
            <person name="Fang X."/>
            <person name="James A.A."/>
        </authorList>
    </citation>
    <scope>NUCLEOTIDE SEQUENCE [LARGE SCALE GENOMIC DNA]</scope>
    <source>
        <strain evidence="14">Foshan</strain>
    </source>
</reference>
<dbReference type="InterPro" id="IPR043128">
    <property type="entry name" value="Rev_trsase/Diguanyl_cyclase"/>
</dbReference>
<dbReference type="CDD" id="cd01647">
    <property type="entry name" value="RT_LTR"/>
    <property type="match status" value="1"/>
</dbReference>
<evidence type="ECO:0000256" key="8">
    <source>
        <dbReference type="PROSITE-ProRule" id="PRU00047"/>
    </source>
</evidence>
<dbReference type="InterPro" id="IPR036397">
    <property type="entry name" value="RNaseH_sf"/>
</dbReference>
<evidence type="ECO:0000313" key="13">
    <source>
        <dbReference type="EnsemblMetazoa" id="AALFPA23_016015.P23341"/>
    </source>
</evidence>
<feature type="domain" description="Integrase catalytic" evidence="12">
    <location>
        <begin position="998"/>
        <end position="1151"/>
    </location>
</feature>
<organism evidence="13 14">
    <name type="scientific">Aedes albopictus</name>
    <name type="common">Asian tiger mosquito</name>
    <name type="synonym">Stegomyia albopicta</name>
    <dbReference type="NCBI Taxonomy" id="7160"/>
    <lineage>
        <taxon>Eukaryota</taxon>
        <taxon>Metazoa</taxon>
        <taxon>Ecdysozoa</taxon>
        <taxon>Arthropoda</taxon>
        <taxon>Hexapoda</taxon>
        <taxon>Insecta</taxon>
        <taxon>Pterygota</taxon>
        <taxon>Neoptera</taxon>
        <taxon>Endopterygota</taxon>
        <taxon>Diptera</taxon>
        <taxon>Nematocera</taxon>
        <taxon>Culicoidea</taxon>
        <taxon>Culicidae</taxon>
        <taxon>Culicinae</taxon>
        <taxon>Aedini</taxon>
        <taxon>Aedes</taxon>
        <taxon>Stegomyia</taxon>
    </lineage>
</organism>
<dbReference type="SMART" id="SM00343">
    <property type="entry name" value="ZnF_C2HC"/>
    <property type="match status" value="2"/>
</dbReference>
<dbReference type="PROSITE" id="PS50878">
    <property type="entry name" value="RT_POL"/>
    <property type="match status" value="1"/>
</dbReference>
<dbReference type="SUPFAM" id="SSF56672">
    <property type="entry name" value="DNA/RNA polymerases"/>
    <property type="match status" value="1"/>
</dbReference>
<dbReference type="EC" id="2.7.7.49" evidence="1"/>
<dbReference type="InterPro" id="IPR043502">
    <property type="entry name" value="DNA/RNA_pol_sf"/>
</dbReference>
<keyword evidence="8" id="KW-0479">Metal-binding</keyword>
<dbReference type="CDD" id="cd09274">
    <property type="entry name" value="RNase_HI_RT_Ty3"/>
    <property type="match status" value="1"/>
</dbReference>
<dbReference type="Gene3D" id="3.10.20.370">
    <property type="match status" value="1"/>
</dbReference>
<dbReference type="PROSITE" id="PS50994">
    <property type="entry name" value="INTEGRASE"/>
    <property type="match status" value="1"/>
</dbReference>
<dbReference type="InterPro" id="IPR021109">
    <property type="entry name" value="Peptidase_aspartic_dom_sf"/>
</dbReference>
<reference evidence="13" key="2">
    <citation type="submission" date="2025-05" db="UniProtKB">
        <authorList>
            <consortium name="EnsemblMetazoa"/>
        </authorList>
    </citation>
    <scope>IDENTIFICATION</scope>
    <source>
        <strain evidence="13">Foshan</strain>
    </source>
</reference>
<feature type="compositionally biased region" description="Polar residues" evidence="9">
    <location>
        <begin position="1260"/>
        <end position="1287"/>
    </location>
</feature>
<evidence type="ECO:0000256" key="2">
    <source>
        <dbReference type="ARBA" id="ARBA00022679"/>
    </source>
</evidence>
<feature type="domain" description="Reverse transcriptase" evidence="11">
    <location>
        <begin position="456"/>
        <end position="635"/>
    </location>
</feature>
<keyword evidence="14" id="KW-1185">Reference proteome</keyword>
<keyword evidence="8" id="KW-0862">Zinc</keyword>
<dbReference type="PROSITE" id="PS50158">
    <property type="entry name" value="ZF_CCHC"/>
    <property type="match status" value="1"/>
</dbReference>
<feature type="compositionally biased region" description="Basic and acidic residues" evidence="9">
    <location>
        <begin position="238"/>
        <end position="251"/>
    </location>
</feature>
<keyword evidence="3" id="KW-0548">Nucleotidyltransferase</keyword>
<dbReference type="GeneID" id="134288397"/>
<feature type="region of interest" description="Disordered" evidence="9">
    <location>
        <begin position="238"/>
        <end position="278"/>
    </location>
</feature>
<dbReference type="InterPro" id="IPR001584">
    <property type="entry name" value="Integrase_cat-core"/>
</dbReference>
<dbReference type="Gene3D" id="3.30.420.10">
    <property type="entry name" value="Ribonuclease H-like superfamily/Ribonuclease H"/>
    <property type="match status" value="1"/>
</dbReference>
<keyword evidence="6" id="KW-0378">Hydrolase</keyword>
<evidence type="ECO:0000256" key="1">
    <source>
        <dbReference type="ARBA" id="ARBA00012493"/>
    </source>
</evidence>
<keyword evidence="2" id="KW-0808">Transferase</keyword>
<evidence type="ECO:0000313" key="14">
    <source>
        <dbReference type="Proteomes" id="UP000069940"/>
    </source>
</evidence>
<dbReference type="EnsemblMetazoa" id="AALFPA23_016015.R23341">
    <property type="protein sequence ID" value="AALFPA23_016015.P23341"/>
    <property type="gene ID" value="AALFPA23_016015"/>
</dbReference>
<dbReference type="InterPro" id="IPR012337">
    <property type="entry name" value="RNaseH-like_sf"/>
</dbReference>
<sequence>MDNPGASSIQKFDTSDTSTVSCRWKKWKRSFDIFLDVNNVTNPARKRSYLLHYAGSEVQDIFFNLRGENEVVVPAGSDVFQESVKLLDGYFLPLKCLPRERHIFRNLEQGPEESIEKFVLRLREQGSLCEYGNCLEENIKEQIFEKGYSDELRAKILTKGNLTLAQTVDEGRSLETIAKHRKNLQRSEEVNRIAKSKGECYRCGRAGHYANDDDCPARDKKCEKCHLVGHFKRCCKTKDSGARKSKDGNMEKRRKKKLRQVVADESGSEESEDNYDETDDESVHYVFAMNSDGSNSASCKVGGVQIDWMIDSGAGANVISADAWEYLKSRKVKVEFQTGTVAKKLFTYGGHKLSIKGMFIAEISTKESSISDKIYVVEEGGANLLGKKAATKLGILRIDTSVCTVRSDDERIGKVKDVVVSVQVDPTVKPVQHTQSRVPIPLQAKVEKELEKLLKHDIIEPAPRDSPWISRLVVRPKAGNPEEIRICVDMRDANKAIVPQHHPLPTFDDIIPHLHNCKYFSKIDLNKAFHQVELAEESRVITTFASHNGYFRYKRLTFGMNCASEVFQNIMERVLVGIKGVKVFIDDILVFGRNKAEHDQALQAVIDRLKEHGITINEKKCEFGRQEVSFMGHRLSSEGISPAEEKVDAIRRCRNPETIEELRSFLGLINYLGKFIPNLSTLTAPLRELLHKDARFKWERKHTVAFEAVKNVLADSRNLGYYSPQDETILIADASPVGIGAVLLQEKNGTKRAICYISKGLSAAERAYAQNEREALALVWATERLEPYLRGLEFKLVTDHEPLKVIFGSKRKQCSRIERWALRLQSFRFKIVHVSGKANIADPLSRLPRFEECSTYDQNGESMLLSVLESSAPAAMTIEELVGETVRDSELAAVKEALNTGRWTDELKHYLPFREELGVVNDVVMRNDRILVPMNLRKRVLKLAHIGHPGIDKTKQRIRSKVWWPNVDKEAEKVVRSCLDCQLVSKSSPPEPMAVRELPQQPWHVLAIDMLGPLPSGDSILVVVDLYSRYRITEVLRTTTTEDIIEKLGKAFMTMGLPAVLVSDNARNFSSRKMEEFCTLFGIELRHTTPYWPQSNGEVERQNRSILKTLRIAELNGTDWKKDLQEANYVYSMLRHPATGRSPAELVFGRKLRDWIPQLTDTFDEDGDIRDRDQVYKQTAKTYYDARHNAQQSDLQVQDRVLMRNLLPQNKLSSMFIPEPATVVEKQGNSVTVETSSGRRYRRNSAHLKKLIDNREDVSIQENTSGEPSCNEWATPSSTSGLSASTPIPVTDVRDAAIARPRRETKRPLRFEDYDMNV</sequence>